<dbReference type="KEGG" id="vg:18564165"/>
<gene>
    <name evidence="1" type="ORF">ReqiPine5gene54</name>
</gene>
<evidence type="ECO:0000313" key="1">
    <source>
        <dbReference type="EMBL" id="ADD81159.1"/>
    </source>
</evidence>
<reference evidence="1 2" key="1">
    <citation type="journal article" date="2011" name="Appl. Environ. Microbiol.">
        <title>Genomic and functional analyses of Rhodococcus equi phages ReqiPepy6, ReqiPoco6, ReqiPine5, and ReqiDocB7.</title>
        <authorList>
            <person name="Summer E.J."/>
            <person name="Liu M."/>
            <person name="Gill J.J."/>
            <person name="Grant M."/>
            <person name="Chan-Cortes T.N."/>
            <person name="Ferguson L."/>
            <person name="Janes C."/>
            <person name="Lange K."/>
            <person name="Bertoli M."/>
            <person name="Moore C."/>
            <person name="Orchard R.C."/>
            <person name="Cohen N."/>
            <person name="Young R."/>
        </authorList>
    </citation>
    <scope>NUCLEOTIDE SEQUENCE [LARGE SCALE GENOMIC DNA]</scope>
</reference>
<protein>
    <submittedName>
        <fullName evidence="1">Gp54</fullName>
    </submittedName>
</protein>
<dbReference type="RefSeq" id="YP_009016235.1">
    <property type="nucleotide sequence ID" value="NC_023722.1"/>
</dbReference>
<dbReference type="EMBL" id="GU580943">
    <property type="protein sequence ID" value="ADD81159.1"/>
    <property type="molecule type" value="Genomic_DNA"/>
</dbReference>
<name>D4P829_9CAUD</name>
<sequence length="119" mass="12995">MTHTVIGGRSFAIVHRGQPGHFTQGATILHAELGTAGRHLYVIEELSTCPDSEDVFTYVVMTTKVDEAEIENLLIASEDIDPVNVECSGYVLNRASLGIIVEALFRSYDIANLTEGTDR</sequence>
<organism evidence="1 2">
    <name type="scientific">Rhodococcus phage ReqiPine5</name>
    <dbReference type="NCBI Taxonomy" id="691963"/>
    <lineage>
        <taxon>Viruses</taxon>
        <taxon>Duplodnaviria</taxon>
        <taxon>Heunggongvirae</taxon>
        <taxon>Uroviricota</taxon>
        <taxon>Caudoviricetes</taxon>
        <taxon>Caudoviricetes incertae sedis</taxon>
        <taxon>Reqipinevirus</taxon>
        <taxon>Reqipinevirus reqipine5</taxon>
    </lineage>
</organism>
<evidence type="ECO:0000313" key="2">
    <source>
        <dbReference type="Proteomes" id="UP000001504"/>
    </source>
</evidence>
<proteinExistence type="predicted"/>
<keyword evidence="2" id="KW-1185">Reference proteome</keyword>
<dbReference type="Proteomes" id="UP000001504">
    <property type="component" value="Segment"/>
</dbReference>
<dbReference type="GeneID" id="18564165"/>
<accession>D4P829</accession>